<dbReference type="InterPro" id="IPR001188">
    <property type="entry name" value="Sperm_putr-bd"/>
</dbReference>
<dbReference type="SUPFAM" id="SSF53850">
    <property type="entry name" value="Periplasmic binding protein-like II"/>
    <property type="match status" value="1"/>
</dbReference>
<proteinExistence type="predicted"/>
<dbReference type="PRINTS" id="PR00909">
    <property type="entry name" value="SPERMDNBNDNG"/>
</dbReference>
<dbReference type="PANTHER" id="PTHR30222">
    <property type="entry name" value="SPERMIDINE/PUTRESCINE-BINDING PERIPLASMIC PROTEIN"/>
    <property type="match status" value="1"/>
</dbReference>
<comment type="caution">
    <text evidence="6">The sequence shown here is derived from an EMBL/GenBank/DDBJ whole genome shotgun (WGS) entry which is preliminary data.</text>
</comment>
<evidence type="ECO:0000313" key="6">
    <source>
        <dbReference type="EMBL" id="MFC4824988.1"/>
    </source>
</evidence>
<dbReference type="InterPro" id="IPR006311">
    <property type="entry name" value="TAT_signal"/>
</dbReference>
<keyword evidence="3" id="KW-0732">Signal</keyword>
<keyword evidence="4" id="KW-0574">Periplasm</keyword>
<evidence type="ECO:0000256" key="5">
    <source>
        <dbReference type="SAM" id="MobiDB-lite"/>
    </source>
</evidence>
<reference evidence="6 7" key="1">
    <citation type="journal article" date="2019" name="Int. J. Syst. Evol. Microbiol.">
        <title>The Global Catalogue of Microorganisms (GCM) 10K type strain sequencing project: providing services to taxonomists for standard genome sequencing and annotation.</title>
        <authorList>
            <consortium name="The Broad Institute Genomics Platform"/>
            <consortium name="The Broad Institute Genome Sequencing Center for Infectious Disease"/>
            <person name="Wu L."/>
            <person name="Ma J."/>
        </authorList>
    </citation>
    <scope>NUCLEOTIDE SEQUENCE [LARGE SCALE GENOMIC DNA]</scope>
    <source>
        <strain evidence="6 7">XZYJ18</strain>
    </source>
</reference>
<dbReference type="Pfam" id="PF13416">
    <property type="entry name" value="SBP_bac_8"/>
    <property type="match status" value="1"/>
</dbReference>
<dbReference type="EMBL" id="JBHSHT010000001">
    <property type="protein sequence ID" value="MFC4824988.1"/>
    <property type="molecule type" value="Genomic_DNA"/>
</dbReference>
<dbReference type="GO" id="GO:0042597">
    <property type="term" value="C:periplasmic space"/>
    <property type="evidence" value="ECO:0007669"/>
    <property type="project" value="UniProtKB-SubCell"/>
</dbReference>
<dbReference type="Gene3D" id="3.40.190.10">
    <property type="entry name" value="Periplasmic binding protein-like II"/>
    <property type="match status" value="2"/>
</dbReference>
<name>A0ABD5Q2U7_9EURY</name>
<feature type="region of interest" description="Disordered" evidence="5">
    <location>
        <begin position="1"/>
        <end position="22"/>
    </location>
</feature>
<sequence>MPKSWDDSGDESETANGRGNDRRTFLKATGAAGTLGLTAGCIGGFGGGSGGTTTINILTWEEYADLKKDIESRLDVEVKFTKSTSSSKMFSSWNSGQNSQYDIAVPNNNYVPKMMDAGLVDSVPEDVVSNYSDTYDVFKGFADNQFTDGGNMYGVPIRFGWYGYSYDSRKVDDHEPTYAKLFSDEYDGNIVMYDNHFKAMSAAALYLGHRDAFEGDKITLSEDQISEVKQTMIDQKPMLQGYIAADPTYIKSLKQGNFVIGQSGRNEIVEMWANGTDWPEMAAPKEGSLAWFESAVVSKKSENKETAWKVVNEFIAPELGAKLAKVGYSPSVNPNTQDHLSDEENEMYGSVDPSRLQQMIPFKAVENEDAWIKAWEEIKTA</sequence>
<comment type="subcellular location">
    <subcellularLocation>
        <location evidence="1">Periplasm</location>
    </subcellularLocation>
</comment>
<evidence type="ECO:0000256" key="1">
    <source>
        <dbReference type="ARBA" id="ARBA00004418"/>
    </source>
</evidence>
<keyword evidence="2" id="KW-0813">Transport</keyword>
<evidence type="ECO:0000313" key="7">
    <source>
        <dbReference type="Proteomes" id="UP001595945"/>
    </source>
</evidence>
<dbReference type="InterPro" id="IPR006059">
    <property type="entry name" value="SBP"/>
</dbReference>
<keyword evidence="7" id="KW-1185">Reference proteome</keyword>
<dbReference type="PANTHER" id="PTHR30222:SF17">
    <property type="entry name" value="SPERMIDINE_PUTRESCINE-BINDING PERIPLASMIC PROTEIN"/>
    <property type="match status" value="1"/>
</dbReference>
<dbReference type="RefSeq" id="WP_254269305.1">
    <property type="nucleotide sequence ID" value="NZ_CP100400.1"/>
</dbReference>
<evidence type="ECO:0000256" key="4">
    <source>
        <dbReference type="ARBA" id="ARBA00022764"/>
    </source>
</evidence>
<gene>
    <name evidence="6" type="ORF">ACFO9K_12035</name>
</gene>
<dbReference type="AlphaFoldDB" id="A0ABD5Q2U7"/>
<accession>A0ABD5Q2U7</accession>
<dbReference type="GeneID" id="73044310"/>
<organism evidence="6 7">
    <name type="scientific">Halorussus aquaticus</name>
    <dbReference type="NCBI Taxonomy" id="2953748"/>
    <lineage>
        <taxon>Archaea</taxon>
        <taxon>Methanobacteriati</taxon>
        <taxon>Methanobacteriota</taxon>
        <taxon>Stenosarchaea group</taxon>
        <taxon>Halobacteria</taxon>
        <taxon>Halobacteriales</taxon>
        <taxon>Haladaptataceae</taxon>
        <taxon>Halorussus</taxon>
    </lineage>
</organism>
<evidence type="ECO:0000256" key="3">
    <source>
        <dbReference type="ARBA" id="ARBA00022729"/>
    </source>
</evidence>
<dbReference type="PROSITE" id="PS51318">
    <property type="entry name" value="TAT"/>
    <property type="match status" value="1"/>
</dbReference>
<evidence type="ECO:0000256" key="2">
    <source>
        <dbReference type="ARBA" id="ARBA00022448"/>
    </source>
</evidence>
<dbReference type="Proteomes" id="UP001595945">
    <property type="component" value="Unassembled WGS sequence"/>
</dbReference>
<protein>
    <submittedName>
        <fullName evidence="6">PotD/PotF family extracellular solute-binding protein</fullName>
    </submittedName>
</protein>